<comment type="caution">
    <text evidence="2">The sequence shown here is derived from an EMBL/GenBank/DDBJ whole genome shotgun (WGS) entry which is preliminary data.</text>
</comment>
<accession>A0A9N9IGY8</accession>
<proteinExistence type="predicted"/>
<organism evidence="2 3">
    <name type="scientific">Dentiscutata erythropus</name>
    <dbReference type="NCBI Taxonomy" id="1348616"/>
    <lineage>
        <taxon>Eukaryota</taxon>
        <taxon>Fungi</taxon>
        <taxon>Fungi incertae sedis</taxon>
        <taxon>Mucoromycota</taxon>
        <taxon>Glomeromycotina</taxon>
        <taxon>Glomeromycetes</taxon>
        <taxon>Diversisporales</taxon>
        <taxon>Gigasporaceae</taxon>
        <taxon>Dentiscutata</taxon>
    </lineage>
</organism>
<gene>
    <name evidence="2" type="ORF">DERYTH_LOCUS15631</name>
</gene>
<feature type="region of interest" description="Disordered" evidence="1">
    <location>
        <begin position="71"/>
        <end position="101"/>
    </location>
</feature>
<reference evidence="2" key="1">
    <citation type="submission" date="2021-06" db="EMBL/GenBank/DDBJ databases">
        <authorList>
            <person name="Kallberg Y."/>
            <person name="Tangrot J."/>
            <person name="Rosling A."/>
        </authorList>
    </citation>
    <scope>NUCLEOTIDE SEQUENCE</scope>
    <source>
        <strain evidence="2">MA453B</strain>
    </source>
</reference>
<evidence type="ECO:0000313" key="3">
    <source>
        <dbReference type="Proteomes" id="UP000789405"/>
    </source>
</evidence>
<keyword evidence="3" id="KW-1185">Reference proteome</keyword>
<protein>
    <submittedName>
        <fullName evidence="2">18548_t:CDS:1</fullName>
    </submittedName>
</protein>
<evidence type="ECO:0000256" key="1">
    <source>
        <dbReference type="SAM" id="MobiDB-lite"/>
    </source>
</evidence>
<name>A0A9N9IGY8_9GLOM</name>
<feature type="compositionally biased region" description="Polar residues" evidence="1">
    <location>
        <begin position="87"/>
        <end position="101"/>
    </location>
</feature>
<feature type="region of interest" description="Disordered" evidence="1">
    <location>
        <begin position="21"/>
        <end position="43"/>
    </location>
</feature>
<evidence type="ECO:0000313" key="2">
    <source>
        <dbReference type="EMBL" id="CAG8736734.1"/>
    </source>
</evidence>
<dbReference type="Proteomes" id="UP000789405">
    <property type="component" value="Unassembled WGS sequence"/>
</dbReference>
<sequence length="101" mass="10764">MKKSKPHLIVINYLYVNCKKPSGSNNSPSSYIEELSSSTNTPATKPINFEVANTPTVAINTPTSKVDANYASSSTSTALAKPVPLSSDVSHSKSNLMPFSM</sequence>
<feature type="non-terminal residue" evidence="2">
    <location>
        <position position="101"/>
    </location>
</feature>
<dbReference type="AlphaFoldDB" id="A0A9N9IGY8"/>
<dbReference type="OrthoDB" id="10626299at2759"/>
<dbReference type="EMBL" id="CAJVPY010012822">
    <property type="protein sequence ID" value="CAG8736734.1"/>
    <property type="molecule type" value="Genomic_DNA"/>
</dbReference>
<feature type="compositionally biased region" description="Low complexity" evidence="1">
    <location>
        <begin position="21"/>
        <end position="38"/>
    </location>
</feature>